<organism evidence="1 2">
    <name type="scientific">Ornithinimicrobium kibberense</name>
    <dbReference type="NCBI Taxonomy" id="282060"/>
    <lineage>
        <taxon>Bacteria</taxon>
        <taxon>Bacillati</taxon>
        <taxon>Actinomycetota</taxon>
        <taxon>Actinomycetes</taxon>
        <taxon>Micrococcales</taxon>
        <taxon>Ornithinimicrobiaceae</taxon>
        <taxon>Ornithinimicrobium</taxon>
    </lineage>
</organism>
<comment type="caution">
    <text evidence="1">The sequence shown here is derived from an EMBL/GenBank/DDBJ whole genome shotgun (WGS) entry which is preliminary data.</text>
</comment>
<keyword evidence="2" id="KW-1185">Reference proteome</keyword>
<evidence type="ECO:0000313" key="2">
    <source>
        <dbReference type="Proteomes" id="UP001589613"/>
    </source>
</evidence>
<name>A0ABV5V627_9MICO</name>
<dbReference type="Proteomes" id="UP001589613">
    <property type="component" value="Unassembled WGS sequence"/>
</dbReference>
<reference evidence="1 2" key="1">
    <citation type="submission" date="2024-09" db="EMBL/GenBank/DDBJ databases">
        <authorList>
            <person name="Sun Q."/>
            <person name="Mori K."/>
        </authorList>
    </citation>
    <scope>NUCLEOTIDE SEQUENCE [LARGE SCALE GENOMIC DNA]</scope>
    <source>
        <strain evidence="1 2">JCM 12763</strain>
    </source>
</reference>
<evidence type="ECO:0000313" key="1">
    <source>
        <dbReference type="EMBL" id="MFB9733280.1"/>
    </source>
</evidence>
<sequence>MRPFLHDRRARYVRLLQASTEALRVCIAKDLDAGARASTALETAAREYAAMGESAGENELVALQAQLASARDGVDPATLARVTVRRRELERSVALRVLLEAGERLRGDEAAAGATLERTREQLAPLVVHALGQGYVVPGEDGSISQTELVAMWHRLLNDATTGQSARLVALGVAASDVVILLGDLLASLSGPGEEP</sequence>
<dbReference type="EMBL" id="JBHMAX010000028">
    <property type="protein sequence ID" value="MFB9733280.1"/>
    <property type="molecule type" value="Genomic_DNA"/>
</dbReference>
<gene>
    <name evidence="1" type="ORF">ACFFN0_14625</name>
</gene>
<proteinExistence type="predicted"/>
<protein>
    <submittedName>
        <fullName evidence="1">Uncharacterized protein</fullName>
    </submittedName>
</protein>
<dbReference type="RefSeq" id="WP_141338610.1">
    <property type="nucleotide sequence ID" value="NZ_JBHMAX010000028.1"/>
</dbReference>
<accession>A0ABV5V627</accession>